<protein>
    <recommendedName>
        <fullName evidence="3">ROK family protein</fullName>
    </recommendedName>
</protein>
<dbReference type="CDD" id="cd23763">
    <property type="entry name" value="ASKHA_ATPase_ROK"/>
    <property type="match status" value="1"/>
</dbReference>
<dbReference type="Gene3D" id="3.30.420.40">
    <property type="match status" value="1"/>
</dbReference>
<dbReference type="SUPFAM" id="SSF53067">
    <property type="entry name" value="Actin-like ATPase domain"/>
    <property type="match status" value="1"/>
</dbReference>
<dbReference type="OrthoDB" id="7903685at2"/>
<dbReference type="RefSeq" id="WP_090959476.1">
    <property type="nucleotide sequence ID" value="NZ_FOOA01000002.1"/>
</dbReference>
<evidence type="ECO:0000313" key="1">
    <source>
        <dbReference type="EMBL" id="MBB3935293.1"/>
    </source>
</evidence>
<evidence type="ECO:0008006" key="3">
    <source>
        <dbReference type="Google" id="ProtNLM"/>
    </source>
</evidence>
<comment type="caution">
    <text evidence="1">The sequence shown here is derived from an EMBL/GenBank/DDBJ whole genome shotgun (WGS) entry which is preliminary data.</text>
</comment>
<gene>
    <name evidence="1" type="ORF">GGR05_001421</name>
</gene>
<proteinExistence type="predicted"/>
<evidence type="ECO:0000313" key="2">
    <source>
        <dbReference type="Proteomes" id="UP000531216"/>
    </source>
</evidence>
<dbReference type="AlphaFoldDB" id="A0A7W6BUH3"/>
<accession>A0A7W6BUH3</accession>
<organism evidence="1 2">
    <name type="scientific">Aureimonas phyllosphaerae</name>
    <dbReference type="NCBI Taxonomy" id="1166078"/>
    <lineage>
        <taxon>Bacteria</taxon>
        <taxon>Pseudomonadati</taxon>
        <taxon>Pseudomonadota</taxon>
        <taxon>Alphaproteobacteria</taxon>
        <taxon>Hyphomicrobiales</taxon>
        <taxon>Aurantimonadaceae</taxon>
        <taxon>Aureimonas</taxon>
    </lineage>
</organism>
<dbReference type="EMBL" id="JACIDO010000002">
    <property type="protein sequence ID" value="MBB3935293.1"/>
    <property type="molecule type" value="Genomic_DNA"/>
</dbReference>
<dbReference type="Proteomes" id="UP000531216">
    <property type="component" value="Unassembled WGS sequence"/>
</dbReference>
<sequence length="348" mass="37896">MNVIPDSPAIRHGGETLPLVEVRGHSLPLQAGNAFLGDLASGSRFRELLREERHRIEVRGAPPFGHDRTHEIGGDELDAALLERATTPEGRIIDQAIQTFSRHLADVLVRFLDTADWEGTQRIACGGGLMEGLVGAEIVERTTRLLQEGGKPVPLSRLHHAPDEAGMIGWAYAAPSSVIQEAPGFVAVDIGGTNIRWSTVRHNGAPASSAEPEVVHHQKWGHAEEGVDREALLDRLVDGIAEMSRRAEQDGLHLSALIGISCPGVMRSDGKFSDGCQNLPGAWCDPSFSLPQEIDDRLKQKDIREKIVALHNDAVIQALSEWPRMKDVERWAAVTMGTGLGNCSFVNR</sequence>
<dbReference type="InterPro" id="IPR043129">
    <property type="entry name" value="ATPase_NBD"/>
</dbReference>
<name>A0A7W6BUH3_9HYPH</name>
<reference evidence="1 2" key="1">
    <citation type="submission" date="2020-08" db="EMBL/GenBank/DDBJ databases">
        <title>Genomic Encyclopedia of Type Strains, Phase IV (KMG-IV): sequencing the most valuable type-strain genomes for metagenomic binning, comparative biology and taxonomic classification.</title>
        <authorList>
            <person name="Goeker M."/>
        </authorList>
    </citation>
    <scope>NUCLEOTIDE SEQUENCE [LARGE SCALE GENOMIC DNA]</scope>
    <source>
        <strain evidence="1 2">DSM 25024</strain>
    </source>
</reference>
<keyword evidence="2" id="KW-1185">Reference proteome</keyword>